<accession>A0A1M6IUK6</accession>
<dbReference type="RefSeq" id="WP_072986365.1">
    <property type="nucleotide sequence ID" value="NZ_FQZB01000008.1"/>
</dbReference>
<dbReference type="STRING" id="1121302.SAMN02745163_01822"/>
<protein>
    <submittedName>
        <fullName evidence="1">Peptide maturation system protein, TIGR04066 family</fullName>
    </submittedName>
</protein>
<dbReference type="Gene3D" id="3.40.50.300">
    <property type="entry name" value="P-loop containing nucleotide triphosphate hydrolases"/>
    <property type="match status" value="1"/>
</dbReference>
<dbReference type="InterPro" id="IPR027417">
    <property type="entry name" value="P-loop_NTPase"/>
</dbReference>
<dbReference type="InterPro" id="IPR023823">
    <property type="entry name" value="CHP04066_peptide_maturation"/>
</dbReference>
<dbReference type="OrthoDB" id="5464925at2"/>
<proteinExistence type="predicted"/>
<dbReference type="AlphaFoldDB" id="A0A1M6IUK6"/>
<evidence type="ECO:0000313" key="2">
    <source>
        <dbReference type="Proteomes" id="UP000184310"/>
    </source>
</evidence>
<name>A0A1M6IUK6_9CLOT</name>
<keyword evidence="2" id="KW-1185">Reference proteome</keyword>
<sequence length="373" mass="42824">MKIKNKIVIYPYDIQSTPLLRYRHLLNDYEIIGVVSPKGWGLNNKDASSADGGPNIGIIVNDKLENLFDKCDTVIFIESENKLDFNKVIYPKILKSIDAGKNIICNLELENDILSKIKLRCRENNVSFKYNFPHLNSNNSKITSEEIYEINVPVIFVLGITERTNKFNIQLALRDKFLNEGYKVSQIGTKNYCEIFGFHSFPRFMFDPNITENEKIISFNYLIKDIEQAEKPDVIIVGIPGGTFPINKMFTHKFGILALEVSLGIKPDAAVFSVLYEDYYPEYFEQISNSIRYKFGFEVTCFNQSNTQLDWLTSKDQRRLVYNMLDSFFIDKKISNFSNLDKNILNVLNPNSSELIGSLILDNLADNSSIESI</sequence>
<dbReference type="NCBIfam" id="TIGR04066">
    <property type="entry name" value="nat_prod_clost"/>
    <property type="match status" value="1"/>
</dbReference>
<dbReference type="Proteomes" id="UP000184310">
    <property type="component" value="Unassembled WGS sequence"/>
</dbReference>
<organism evidence="1 2">
    <name type="scientific">Clostridium cavendishii DSM 21758</name>
    <dbReference type="NCBI Taxonomy" id="1121302"/>
    <lineage>
        <taxon>Bacteria</taxon>
        <taxon>Bacillati</taxon>
        <taxon>Bacillota</taxon>
        <taxon>Clostridia</taxon>
        <taxon>Eubacteriales</taxon>
        <taxon>Clostridiaceae</taxon>
        <taxon>Clostridium</taxon>
    </lineage>
</organism>
<reference evidence="1 2" key="1">
    <citation type="submission" date="2016-11" db="EMBL/GenBank/DDBJ databases">
        <authorList>
            <person name="Jaros S."/>
            <person name="Januszkiewicz K."/>
            <person name="Wedrychowicz H."/>
        </authorList>
    </citation>
    <scope>NUCLEOTIDE SEQUENCE [LARGE SCALE GENOMIC DNA]</scope>
    <source>
        <strain evidence="1 2">DSM 21758</strain>
    </source>
</reference>
<evidence type="ECO:0000313" key="1">
    <source>
        <dbReference type="EMBL" id="SHJ38143.1"/>
    </source>
</evidence>
<gene>
    <name evidence="1" type="ORF">SAMN02745163_01822</name>
</gene>
<dbReference type="EMBL" id="FQZB01000008">
    <property type="protein sequence ID" value="SHJ38143.1"/>
    <property type="molecule type" value="Genomic_DNA"/>
</dbReference>